<evidence type="ECO:0000313" key="1">
    <source>
        <dbReference type="EMBL" id="RXR29934.1"/>
    </source>
</evidence>
<sequence length="556" mass="60567">MAEPLLRIPPFPGARVTAFAVTEARTGHQVKPATDLLAQMRAARVGGAYWASQPDLPQGDYLLVRTRDGSMQAEARGQAARPVVIWTDDPHEANPPPDGVVVVRGEADPWHMLSRARMLWTDADDETTFIAALMAVPIGLSRTAGRFAELARGGDHALEAMAARELAHRTWIDPFTRAPCPAERIIAYCAEWRRLIDANRPLAAAFGFGHWKQDTVDALLWGGGGAHTAFLAAQQDQLEALPASSAIAVWKARVPEAFLASCEHSSRPLHEVEDGFIRSVGLGADCVPPLSIIVDPVGVHYDPSRPSGLENLLIDRKFTPDLLARARQMCTLIVESRISKYEVGKAAPLPRPGGARRHILVTGQVEDDRSVLTGGGDVRGNLDLLTRARIAEPDAYILYKPHPDVLSGHRKGHVKEADALRHADAIIADQPISALLDMVDGVHVITSLAGFEGLLRGKDVTTHGVPFYAGWGLTTDLGAVPERRRGHMRTLDELVAATLLLYPRYLDPVTGLPCPPEILIERLKSGSARRKNTILVLLRRAQGNLRRWFTGVRAAS</sequence>
<dbReference type="EMBL" id="SBKP01000003">
    <property type="protein sequence ID" value="RXR29934.1"/>
    <property type="molecule type" value="Genomic_DNA"/>
</dbReference>
<proteinExistence type="predicted"/>
<dbReference type="RefSeq" id="WP_129403472.1">
    <property type="nucleotide sequence ID" value="NZ_SBKP01000003.1"/>
</dbReference>
<dbReference type="Pfam" id="PF05159">
    <property type="entry name" value="Capsule_synth"/>
    <property type="match status" value="1"/>
</dbReference>
<accession>A0A4Q1KMB7</accession>
<protein>
    <submittedName>
        <fullName evidence="1">Capsule biosynthesis protein</fullName>
    </submittedName>
</protein>
<dbReference type="GO" id="GO:0015774">
    <property type="term" value="P:polysaccharide transport"/>
    <property type="evidence" value="ECO:0007669"/>
    <property type="project" value="InterPro"/>
</dbReference>
<gene>
    <name evidence="1" type="ORF">EQG66_05205</name>
</gene>
<organism evidence="1 2">
    <name type="scientific">Sphingobium fluviale</name>
    <dbReference type="NCBI Taxonomy" id="2506423"/>
    <lineage>
        <taxon>Bacteria</taxon>
        <taxon>Pseudomonadati</taxon>
        <taxon>Pseudomonadota</taxon>
        <taxon>Alphaproteobacteria</taxon>
        <taxon>Sphingomonadales</taxon>
        <taxon>Sphingomonadaceae</taxon>
        <taxon>Sphingobium</taxon>
    </lineage>
</organism>
<comment type="caution">
    <text evidence="1">The sequence shown here is derived from an EMBL/GenBank/DDBJ whole genome shotgun (WGS) entry which is preliminary data.</text>
</comment>
<dbReference type="AlphaFoldDB" id="A0A4Q1KMB7"/>
<dbReference type="InterPro" id="IPR007833">
    <property type="entry name" value="Capsule_polysaccharide_synth"/>
</dbReference>
<evidence type="ECO:0000313" key="2">
    <source>
        <dbReference type="Proteomes" id="UP000290958"/>
    </source>
</evidence>
<dbReference type="OrthoDB" id="543755at2"/>
<dbReference type="CDD" id="cd16439">
    <property type="entry name" value="beta_Kdo_transferase_KpsC_2"/>
    <property type="match status" value="1"/>
</dbReference>
<dbReference type="GO" id="GO:0000271">
    <property type="term" value="P:polysaccharide biosynthetic process"/>
    <property type="evidence" value="ECO:0007669"/>
    <property type="project" value="InterPro"/>
</dbReference>
<dbReference type="Proteomes" id="UP000290958">
    <property type="component" value="Unassembled WGS sequence"/>
</dbReference>
<name>A0A4Q1KMB7_9SPHN</name>
<reference evidence="2" key="1">
    <citation type="submission" date="2019-01" db="EMBL/GenBank/DDBJ databases">
        <title>Cytophagaceae bacterium strain CAR-16.</title>
        <authorList>
            <person name="Chen W.-M."/>
        </authorList>
    </citation>
    <scope>NUCLEOTIDE SEQUENCE [LARGE SCALE GENOMIC DNA]</scope>
    <source>
        <strain evidence="2">CHR27</strain>
    </source>
</reference>
<keyword evidence="2" id="KW-1185">Reference proteome</keyword>